<gene>
    <name evidence="2" type="ORF">ACFPIH_51780</name>
</gene>
<name>A0ABV9B703_9ACTN</name>
<evidence type="ECO:0008006" key="4">
    <source>
        <dbReference type="Google" id="ProtNLM"/>
    </source>
</evidence>
<dbReference type="EMBL" id="JBHSFK010000061">
    <property type="protein sequence ID" value="MFC4507794.1"/>
    <property type="molecule type" value="Genomic_DNA"/>
</dbReference>
<proteinExistence type="predicted"/>
<comment type="caution">
    <text evidence="2">The sequence shown here is derived from an EMBL/GenBank/DDBJ whole genome shotgun (WGS) entry which is preliminary data.</text>
</comment>
<protein>
    <recommendedName>
        <fullName evidence="4">Integrase</fullName>
    </recommendedName>
</protein>
<accession>A0ABV9B703</accession>
<evidence type="ECO:0000256" key="1">
    <source>
        <dbReference type="SAM" id="MobiDB-lite"/>
    </source>
</evidence>
<dbReference type="Proteomes" id="UP001595839">
    <property type="component" value="Unassembled WGS sequence"/>
</dbReference>
<dbReference type="RefSeq" id="WP_381186528.1">
    <property type="nucleotide sequence ID" value="NZ_JBHSFK010000061.1"/>
</dbReference>
<feature type="region of interest" description="Disordered" evidence="1">
    <location>
        <begin position="39"/>
        <end position="60"/>
    </location>
</feature>
<reference evidence="3" key="1">
    <citation type="journal article" date="2019" name="Int. J. Syst. Evol. Microbiol.">
        <title>The Global Catalogue of Microorganisms (GCM) 10K type strain sequencing project: providing services to taxonomists for standard genome sequencing and annotation.</title>
        <authorList>
            <consortium name="The Broad Institute Genomics Platform"/>
            <consortium name="The Broad Institute Genome Sequencing Center for Infectious Disease"/>
            <person name="Wu L."/>
            <person name="Ma J."/>
        </authorList>
    </citation>
    <scope>NUCLEOTIDE SEQUENCE [LARGE SCALE GENOMIC DNA]</scope>
    <source>
        <strain evidence="3">CGMCC 4.7177</strain>
    </source>
</reference>
<sequence>MSFEIYHPNPNEGRRARGPAKITVTHAENGRSQIALSAAARDWLRPTPGRSLGGPQTSRR</sequence>
<evidence type="ECO:0000313" key="3">
    <source>
        <dbReference type="Proteomes" id="UP001595839"/>
    </source>
</evidence>
<organism evidence="2 3">
    <name type="scientific">Streptomyces vulcanius</name>
    <dbReference type="NCBI Taxonomy" id="1441876"/>
    <lineage>
        <taxon>Bacteria</taxon>
        <taxon>Bacillati</taxon>
        <taxon>Actinomycetota</taxon>
        <taxon>Actinomycetes</taxon>
        <taxon>Kitasatosporales</taxon>
        <taxon>Streptomycetaceae</taxon>
        <taxon>Streptomyces</taxon>
    </lineage>
</organism>
<evidence type="ECO:0000313" key="2">
    <source>
        <dbReference type="EMBL" id="MFC4507794.1"/>
    </source>
</evidence>
<keyword evidence="3" id="KW-1185">Reference proteome</keyword>